<keyword evidence="1" id="KW-0808">Transferase</keyword>
<sequence>MYKLRVLGVAMLLPAMAIGETLQIDDEPYVRTDRYTLVSIETQPEQISPLLSIVEISFSQHINSVGRALDELLVGSGYTWNKEMAENDRLNRLSLPVVVRDIGPVRLRDALITVVGEAWNLQVNELTREVWFEPREI</sequence>
<reference evidence="1 2" key="1">
    <citation type="journal article" date="2022" name="IScience">
        <title>An ultrasensitive nanofiber-based assay for enzymatic hydrolysis and deep-sea microbial degradation of cellulose.</title>
        <authorList>
            <person name="Tsudome M."/>
            <person name="Tachioka M."/>
            <person name="Miyazaki M."/>
            <person name="Uchimura K."/>
            <person name="Tsuda M."/>
            <person name="Takaki Y."/>
            <person name="Deguchi S."/>
        </authorList>
    </citation>
    <scope>NUCLEOTIDE SEQUENCE [LARGE SCALE GENOMIC DNA]</scope>
    <source>
        <strain evidence="1 2">GE09</strain>
    </source>
</reference>
<accession>A0AAN1WHH0</accession>
<name>A0AAN1WHH0_9GAMM</name>
<dbReference type="KEGG" id="marq:MARGE09_P1874"/>
<keyword evidence="1" id="KW-0418">Kinase</keyword>
<evidence type="ECO:0000313" key="2">
    <source>
        <dbReference type="Proteomes" id="UP001320119"/>
    </source>
</evidence>
<organism evidence="1 2">
    <name type="scientific">Marinagarivorans cellulosilyticus</name>
    <dbReference type="NCBI Taxonomy" id="2721545"/>
    <lineage>
        <taxon>Bacteria</taxon>
        <taxon>Pseudomonadati</taxon>
        <taxon>Pseudomonadota</taxon>
        <taxon>Gammaproteobacteria</taxon>
        <taxon>Cellvibrionales</taxon>
        <taxon>Cellvibrionaceae</taxon>
        <taxon>Marinagarivorans</taxon>
    </lineage>
</organism>
<dbReference type="RefSeq" id="WP_236987134.1">
    <property type="nucleotide sequence ID" value="NZ_AP023086.1"/>
</dbReference>
<dbReference type="Proteomes" id="UP001320119">
    <property type="component" value="Chromosome"/>
</dbReference>
<dbReference type="NCBIfam" id="TIGR03748">
    <property type="entry name" value="conj_PilL"/>
    <property type="match status" value="1"/>
</dbReference>
<dbReference type="GO" id="GO:0016301">
    <property type="term" value="F:kinase activity"/>
    <property type="evidence" value="ECO:0007669"/>
    <property type="project" value="UniProtKB-KW"/>
</dbReference>
<dbReference type="AlphaFoldDB" id="A0AAN1WHH0"/>
<proteinExistence type="predicted"/>
<gene>
    <name evidence="1" type="ORF">MARGE09_P1874</name>
</gene>
<keyword evidence="2" id="KW-1185">Reference proteome</keyword>
<dbReference type="EMBL" id="AP023086">
    <property type="protein sequence ID" value="BCD97673.1"/>
    <property type="molecule type" value="Genomic_DNA"/>
</dbReference>
<protein>
    <submittedName>
        <fullName evidence="1">Type IV pili sensor histidine kinase and response regulator</fullName>
    </submittedName>
</protein>
<dbReference type="InterPro" id="IPR022260">
    <property type="entry name" value="Integr_conj_element_PilL"/>
</dbReference>
<evidence type="ECO:0000313" key="1">
    <source>
        <dbReference type="EMBL" id="BCD97673.1"/>
    </source>
</evidence>